<dbReference type="InterPro" id="IPR054761">
    <property type="entry name" value="GST_C_proteobact"/>
</dbReference>
<dbReference type="PANTHER" id="PTHR11571:SF263">
    <property type="entry name" value="GLUTATHIONE S-TRANSFERASE"/>
    <property type="match status" value="1"/>
</dbReference>
<feature type="domain" description="GST N-terminal" evidence="1">
    <location>
        <begin position="3"/>
        <end position="86"/>
    </location>
</feature>
<gene>
    <name evidence="2" type="ORF">ICI42_13265</name>
</gene>
<evidence type="ECO:0000313" key="2">
    <source>
        <dbReference type="EMBL" id="MBD0415628.1"/>
    </source>
</evidence>
<dbReference type="EMBL" id="JACVVX010000003">
    <property type="protein sequence ID" value="MBD0415628.1"/>
    <property type="molecule type" value="Genomic_DNA"/>
</dbReference>
<accession>A0A8J6PWP4</accession>
<organism evidence="2 3">
    <name type="scientific">Oryzicola mucosus</name>
    <dbReference type="NCBI Taxonomy" id="2767425"/>
    <lineage>
        <taxon>Bacteria</taxon>
        <taxon>Pseudomonadati</taxon>
        <taxon>Pseudomonadota</taxon>
        <taxon>Alphaproteobacteria</taxon>
        <taxon>Hyphomicrobiales</taxon>
        <taxon>Phyllobacteriaceae</taxon>
        <taxon>Oryzicola</taxon>
    </lineage>
</organism>
<dbReference type="RefSeq" id="WP_188165026.1">
    <property type="nucleotide sequence ID" value="NZ_JACVVX010000003.1"/>
</dbReference>
<evidence type="ECO:0000259" key="1">
    <source>
        <dbReference type="PROSITE" id="PS50404"/>
    </source>
</evidence>
<dbReference type="Proteomes" id="UP000643405">
    <property type="component" value="Unassembled WGS sequence"/>
</dbReference>
<dbReference type="InterPro" id="IPR004045">
    <property type="entry name" value="Glutathione_S-Trfase_N"/>
</dbReference>
<reference evidence="2" key="1">
    <citation type="submission" date="2020-09" db="EMBL/GenBank/DDBJ databases">
        <title>Genome seq and assembly of Tianweitania sp.</title>
        <authorList>
            <person name="Chhetri G."/>
        </authorList>
    </citation>
    <scope>NUCLEOTIDE SEQUENCE</scope>
    <source>
        <strain evidence="2">Rool2</strain>
    </source>
</reference>
<dbReference type="PROSITE" id="PS50404">
    <property type="entry name" value="GST_NTER"/>
    <property type="match status" value="1"/>
</dbReference>
<dbReference type="SUPFAM" id="SSF47616">
    <property type="entry name" value="GST C-terminal domain-like"/>
    <property type="match status" value="1"/>
</dbReference>
<keyword evidence="3" id="KW-1185">Reference proteome</keyword>
<dbReference type="SUPFAM" id="SSF52833">
    <property type="entry name" value="Thioredoxin-like"/>
    <property type="match status" value="1"/>
</dbReference>
<dbReference type="GO" id="GO:0004364">
    <property type="term" value="F:glutathione transferase activity"/>
    <property type="evidence" value="ECO:0007669"/>
    <property type="project" value="TreeGrafter"/>
</dbReference>
<dbReference type="InterPro" id="IPR050213">
    <property type="entry name" value="GST_superfamily"/>
</dbReference>
<protein>
    <submittedName>
        <fullName evidence="2">Glutathione S-transferase</fullName>
    </submittedName>
</protein>
<proteinExistence type="predicted"/>
<dbReference type="AlphaFoldDB" id="A0A8J6PWP4"/>
<dbReference type="Gene3D" id="1.20.1050.10">
    <property type="match status" value="1"/>
</dbReference>
<dbReference type="InterPro" id="IPR036249">
    <property type="entry name" value="Thioredoxin-like_sf"/>
</dbReference>
<dbReference type="GO" id="GO:0006749">
    <property type="term" value="P:glutathione metabolic process"/>
    <property type="evidence" value="ECO:0007669"/>
    <property type="project" value="TreeGrafter"/>
</dbReference>
<dbReference type="Gene3D" id="3.40.30.10">
    <property type="entry name" value="Glutaredoxin"/>
    <property type="match status" value="1"/>
</dbReference>
<evidence type="ECO:0000313" key="3">
    <source>
        <dbReference type="Proteomes" id="UP000643405"/>
    </source>
</evidence>
<sequence>MTTQYSLLYWSVPFRGQFVRAVLAFAGKDWTEIDDAAISEFMKGPVAEMAVPFMGPPVLIDNTNGFAISQMPAIILYLGETLNLMPSTPELRALTMKVVNDANDVIDELTLQGGRDMWTEDRWQKAIPRLRKWMTIWEELGKRNGLTEAGGDLLGEGRPGIADIVTSTLWTTVADRFSKIEALLAETAPHTLALSGRIASLPAMAALNEKTRREYGDAYAGGQIGASMASILN</sequence>
<dbReference type="Pfam" id="PF22119">
    <property type="entry name" value="GST_C_8"/>
    <property type="match status" value="1"/>
</dbReference>
<comment type="caution">
    <text evidence="2">The sequence shown here is derived from an EMBL/GenBank/DDBJ whole genome shotgun (WGS) entry which is preliminary data.</text>
</comment>
<dbReference type="InterPro" id="IPR036282">
    <property type="entry name" value="Glutathione-S-Trfase_C_sf"/>
</dbReference>
<name>A0A8J6PWP4_9HYPH</name>
<dbReference type="PANTHER" id="PTHR11571">
    <property type="entry name" value="GLUTATHIONE S-TRANSFERASE"/>
    <property type="match status" value="1"/>
</dbReference>